<dbReference type="Proteomes" id="UP001597280">
    <property type="component" value="Unassembled WGS sequence"/>
</dbReference>
<dbReference type="EMBL" id="JBHUFL010000003">
    <property type="protein sequence ID" value="MFD1835775.1"/>
    <property type="molecule type" value="Genomic_DNA"/>
</dbReference>
<dbReference type="Pfam" id="PF01841">
    <property type="entry name" value="Transglut_core"/>
    <property type="match status" value="1"/>
</dbReference>
<reference evidence="3" key="1">
    <citation type="journal article" date="2019" name="Int. J. Syst. Evol. Microbiol.">
        <title>The Global Catalogue of Microorganisms (GCM) 10K type strain sequencing project: providing services to taxonomists for standard genome sequencing and annotation.</title>
        <authorList>
            <consortium name="The Broad Institute Genomics Platform"/>
            <consortium name="The Broad Institute Genome Sequencing Center for Infectious Disease"/>
            <person name="Wu L."/>
            <person name="Ma J."/>
        </authorList>
    </citation>
    <scope>NUCLEOTIDE SEQUENCE [LARGE SCALE GENOMIC DNA]</scope>
    <source>
        <strain evidence="3">JCM 11650</strain>
    </source>
</reference>
<gene>
    <name evidence="2" type="ORF">ACFSDA_11920</name>
</gene>
<dbReference type="InterPro" id="IPR002931">
    <property type="entry name" value="Transglutaminase-like"/>
</dbReference>
<sequence length="308" mass="33529">MAMTLSAPPVPADWARHIPTSDPGPWARLLDAVPPRPAEIGQVVRNLGAHYRGQEADLPAATRSDVDLRWVADMLATDQRRHDGRPLDAERPVGERLQGCCLDHSLLAVAILRHHGVPARCRVGFADYFVPAWHADHVVPEWHDGARWRRFDPEVDPAWGLLPDPLDLDVEVLEHGGAGFVTAGETFRLVREGRLDPSDHGVAPGIPELAGEGFVLAELLWELAHRYGDELLLWDSWGGVPGPGEAMDPALLDVLDRAAALLAAADAGSDQAEAELHALYSSDARLHPGAEVVRHSPVTDEAVTVRLR</sequence>
<dbReference type="RefSeq" id="WP_343904923.1">
    <property type="nucleotide sequence ID" value="NZ_BAAAIS010000003.1"/>
</dbReference>
<dbReference type="InterPro" id="IPR038765">
    <property type="entry name" value="Papain-like_cys_pep_sf"/>
</dbReference>
<dbReference type="Gene3D" id="3.10.620.30">
    <property type="match status" value="1"/>
</dbReference>
<dbReference type="SUPFAM" id="SSF54001">
    <property type="entry name" value="Cysteine proteinases"/>
    <property type="match status" value="1"/>
</dbReference>
<organism evidence="2 3">
    <name type="scientific">Brachybacterium rhamnosum</name>
    <dbReference type="NCBI Taxonomy" id="173361"/>
    <lineage>
        <taxon>Bacteria</taxon>
        <taxon>Bacillati</taxon>
        <taxon>Actinomycetota</taxon>
        <taxon>Actinomycetes</taxon>
        <taxon>Micrococcales</taxon>
        <taxon>Dermabacteraceae</taxon>
        <taxon>Brachybacterium</taxon>
    </lineage>
</organism>
<protein>
    <submittedName>
        <fullName evidence="2">Transglutaminase-like domain-containing protein</fullName>
    </submittedName>
</protein>
<accession>A0ABW4Q028</accession>
<name>A0ABW4Q028_9MICO</name>
<evidence type="ECO:0000259" key="1">
    <source>
        <dbReference type="Pfam" id="PF01841"/>
    </source>
</evidence>
<keyword evidence="3" id="KW-1185">Reference proteome</keyword>
<proteinExistence type="predicted"/>
<comment type="caution">
    <text evidence="2">The sequence shown here is derived from an EMBL/GenBank/DDBJ whole genome shotgun (WGS) entry which is preliminary data.</text>
</comment>
<evidence type="ECO:0000313" key="3">
    <source>
        <dbReference type="Proteomes" id="UP001597280"/>
    </source>
</evidence>
<evidence type="ECO:0000313" key="2">
    <source>
        <dbReference type="EMBL" id="MFD1835775.1"/>
    </source>
</evidence>
<feature type="domain" description="Transglutaminase-like" evidence="1">
    <location>
        <begin position="70"/>
        <end position="153"/>
    </location>
</feature>